<dbReference type="GO" id="GO:0003998">
    <property type="term" value="F:acylphosphatase activity"/>
    <property type="evidence" value="ECO:0007669"/>
    <property type="project" value="InterPro"/>
</dbReference>
<sequence>MGNSKKIARFIIHGRVQGVFFRDSTRQIAKKLDIKGLAANQSDGTVLVIADGTQDSLRKLKSWLMVGPDMAEVERVEEVDIECHQEFNGFTIG</sequence>
<organism evidence="2">
    <name type="scientific">marine metagenome</name>
    <dbReference type="NCBI Taxonomy" id="408172"/>
    <lineage>
        <taxon>unclassified sequences</taxon>
        <taxon>metagenomes</taxon>
        <taxon>ecological metagenomes</taxon>
    </lineage>
</organism>
<dbReference type="Pfam" id="PF00708">
    <property type="entry name" value="Acylphosphatase"/>
    <property type="match status" value="1"/>
</dbReference>
<evidence type="ECO:0000259" key="1">
    <source>
        <dbReference type="PROSITE" id="PS51160"/>
    </source>
</evidence>
<dbReference type="PROSITE" id="PS00150">
    <property type="entry name" value="ACYLPHOSPHATASE_1"/>
    <property type="match status" value="1"/>
</dbReference>
<dbReference type="SUPFAM" id="SSF54975">
    <property type="entry name" value="Acylphosphatase/BLUF domain-like"/>
    <property type="match status" value="1"/>
</dbReference>
<dbReference type="InterPro" id="IPR017968">
    <property type="entry name" value="Acylphosphatase_CS"/>
</dbReference>
<dbReference type="PANTHER" id="PTHR47268:SF4">
    <property type="entry name" value="ACYLPHOSPHATASE"/>
    <property type="match status" value="1"/>
</dbReference>
<protein>
    <recommendedName>
        <fullName evidence="1">Acylphosphatase-like domain-containing protein</fullName>
    </recommendedName>
</protein>
<dbReference type="PROSITE" id="PS51160">
    <property type="entry name" value="ACYLPHOSPHATASE_3"/>
    <property type="match status" value="1"/>
</dbReference>
<feature type="domain" description="Acylphosphatase-like" evidence="1">
    <location>
        <begin position="7"/>
        <end position="93"/>
    </location>
</feature>
<dbReference type="PANTHER" id="PTHR47268">
    <property type="entry name" value="ACYLPHOSPHATASE"/>
    <property type="match status" value="1"/>
</dbReference>
<accession>A0A382AAG1</accession>
<dbReference type="AlphaFoldDB" id="A0A382AAG1"/>
<evidence type="ECO:0000313" key="2">
    <source>
        <dbReference type="EMBL" id="SVA98369.1"/>
    </source>
</evidence>
<name>A0A382AAG1_9ZZZZ</name>
<dbReference type="InterPro" id="IPR020456">
    <property type="entry name" value="Acylphosphatase"/>
</dbReference>
<dbReference type="Gene3D" id="3.30.70.100">
    <property type="match status" value="1"/>
</dbReference>
<dbReference type="EMBL" id="UINC01024544">
    <property type="protein sequence ID" value="SVA98369.1"/>
    <property type="molecule type" value="Genomic_DNA"/>
</dbReference>
<gene>
    <name evidence="2" type="ORF">METZ01_LOCUS151223</name>
</gene>
<reference evidence="2" key="1">
    <citation type="submission" date="2018-05" db="EMBL/GenBank/DDBJ databases">
        <authorList>
            <person name="Lanie J.A."/>
            <person name="Ng W.-L."/>
            <person name="Kazmierczak K.M."/>
            <person name="Andrzejewski T.M."/>
            <person name="Davidsen T.M."/>
            <person name="Wayne K.J."/>
            <person name="Tettelin H."/>
            <person name="Glass J.I."/>
            <person name="Rusch D."/>
            <person name="Podicherti R."/>
            <person name="Tsui H.-C.T."/>
            <person name="Winkler M.E."/>
        </authorList>
    </citation>
    <scope>NUCLEOTIDE SEQUENCE</scope>
</reference>
<proteinExistence type="predicted"/>
<dbReference type="InterPro" id="IPR001792">
    <property type="entry name" value="Acylphosphatase-like_dom"/>
</dbReference>
<dbReference type="InterPro" id="IPR036046">
    <property type="entry name" value="Acylphosphatase-like_dom_sf"/>
</dbReference>